<sequence length="242" mass="27230">MMKCAIDLHIHTCLSPCADDDMTPNNIVNMSRIKGLDIIAITDHNAAGNCAAAMEVAGDDDLLVVPGMELCTAEEFHLLCYFPDTETALAFQNEVFKHLLPVKNREDVFGRQIYMNSLDEETGTEDRFLAGACMIPATDVIAMVRGMGGAVLPAHVDRESFSMLNTFGAIPEEYDFAFLECSKNCNLESLLQSREELRRYRFIRSSDAHYLWDILERESWLELEEKSVACFLDTLNSGHFNK</sequence>
<dbReference type="SMART" id="SM00481">
    <property type="entry name" value="POLIIIAc"/>
    <property type="match status" value="1"/>
</dbReference>
<organism evidence="2 3">
    <name type="scientific">Thermoclostridium caenicola</name>
    <dbReference type="NCBI Taxonomy" id="659425"/>
    <lineage>
        <taxon>Bacteria</taxon>
        <taxon>Bacillati</taxon>
        <taxon>Bacillota</taxon>
        <taxon>Clostridia</taxon>
        <taxon>Eubacteriales</taxon>
        <taxon>Oscillospiraceae</taxon>
        <taxon>Thermoclostridium</taxon>
    </lineage>
</organism>
<dbReference type="InterPro" id="IPR016195">
    <property type="entry name" value="Pol/histidinol_Pase-like"/>
</dbReference>
<protein>
    <recommendedName>
        <fullName evidence="1">Polymerase/histidinol phosphatase N-terminal domain-containing protein</fullName>
    </recommendedName>
</protein>
<feature type="domain" description="Polymerase/histidinol phosphatase N-terminal" evidence="1">
    <location>
        <begin position="6"/>
        <end position="74"/>
    </location>
</feature>
<dbReference type="Gene3D" id="3.20.20.140">
    <property type="entry name" value="Metal-dependent hydrolases"/>
    <property type="match status" value="1"/>
</dbReference>
<dbReference type="RefSeq" id="WP_243133286.1">
    <property type="nucleotide sequence ID" value="NZ_DAONMB010000148.1"/>
</dbReference>
<dbReference type="Proteomes" id="UP000324781">
    <property type="component" value="Unassembled WGS sequence"/>
</dbReference>
<dbReference type="CDD" id="cd07432">
    <property type="entry name" value="PHP_HisPPase"/>
    <property type="match status" value="1"/>
</dbReference>
<dbReference type="EMBL" id="FQZP01000069">
    <property type="protein sequence ID" value="SHJ54310.1"/>
    <property type="molecule type" value="Genomic_DNA"/>
</dbReference>
<dbReference type="AlphaFoldDB" id="A0A1M6K666"/>
<accession>A0A1M6K666</accession>
<proteinExistence type="predicted"/>
<dbReference type="GO" id="GO:0035312">
    <property type="term" value="F:5'-3' DNA exonuclease activity"/>
    <property type="evidence" value="ECO:0007669"/>
    <property type="project" value="TreeGrafter"/>
</dbReference>
<dbReference type="PANTHER" id="PTHR42924:SF3">
    <property type="entry name" value="POLYMERASE_HISTIDINOL PHOSPHATASE N-TERMINAL DOMAIN-CONTAINING PROTEIN"/>
    <property type="match status" value="1"/>
</dbReference>
<name>A0A1M6K666_9FIRM</name>
<dbReference type="InterPro" id="IPR052018">
    <property type="entry name" value="PHP_domain"/>
</dbReference>
<keyword evidence="3" id="KW-1185">Reference proteome</keyword>
<evidence type="ECO:0000313" key="2">
    <source>
        <dbReference type="EMBL" id="SHJ54310.1"/>
    </source>
</evidence>
<gene>
    <name evidence="2" type="ORF">SAMN05444373_10695</name>
</gene>
<dbReference type="GO" id="GO:0004534">
    <property type="term" value="F:5'-3' RNA exonuclease activity"/>
    <property type="evidence" value="ECO:0007669"/>
    <property type="project" value="TreeGrafter"/>
</dbReference>
<dbReference type="PANTHER" id="PTHR42924">
    <property type="entry name" value="EXONUCLEASE"/>
    <property type="match status" value="1"/>
</dbReference>
<reference evidence="2 3" key="1">
    <citation type="submission" date="2016-11" db="EMBL/GenBank/DDBJ databases">
        <authorList>
            <person name="Varghese N."/>
            <person name="Submissions S."/>
        </authorList>
    </citation>
    <scope>NUCLEOTIDE SEQUENCE [LARGE SCALE GENOMIC DNA]</scope>
    <source>
        <strain evidence="2 3">DSM 19027</strain>
    </source>
</reference>
<evidence type="ECO:0000313" key="3">
    <source>
        <dbReference type="Proteomes" id="UP000324781"/>
    </source>
</evidence>
<evidence type="ECO:0000259" key="1">
    <source>
        <dbReference type="SMART" id="SM00481"/>
    </source>
</evidence>
<dbReference type="InterPro" id="IPR003141">
    <property type="entry name" value="Pol/His_phosphatase_N"/>
</dbReference>
<dbReference type="SUPFAM" id="SSF89550">
    <property type="entry name" value="PHP domain-like"/>
    <property type="match status" value="1"/>
</dbReference>